<protein>
    <submittedName>
        <fullName evidence="11">Cytochrome P450</fullName>
    </submittedName>
</protein>
<evidence type="ECO:0000256" key="3">
    <source>
        <dbReference type="ARBA" id="ARBA00010617"/>
    </source>
</evidence>
<evidence type="ECO:0000256" key="4">
    <source>
        <dbReference type="ARBA" id="ARBA00022617"/>
    </source>
</evidence>
<dbReference type="Proteomes" id="UP000054144">
    <property type="component" value="Unassembled WGS sequence"/>
</dbReference>
<accession>A0A0D7AGD1</accession>
<dbReference type="AlphaFoldDB" id="A0A0D7AGD1"/>
<keyword evidence="12" id="KW-1185">Reference proteome</keyword>
<dbReference type="EMBL" id="KN881676">
    <property type="protein sequence ID" value="KIY50214.1"/>
    <property type="molecule type" value="Genomic_DNA"/>
</dbReference>
<dbReference type="PRINTS" id="PR00385">
    <property type="entry name" value="P450"/>
</dbReference>
<dbReference type="InterPro" id="IPR036396">
    <property type="entry name" value="Cyt_P450_sf"/>
</dbReference>
<dbReference type="InterPro" id="IPR001128">
    <property type="entry name" value="Cyt_P450"/>
</dbReference>
<evidence type="ECO:0000313" key="12">
    <source>
        <dbReference type="Proteomes" id="UP000054144"/>
    </source>
</evidence>
<evidence type="ECO:0000256" key="5">
    <source>
        <dbReference type="ARBA" id="ARBA00022723"/>
    </source>
</evidence>
<evidence type="ECO:0000256" key="9">
    <source>
        <dbReference type="PIRSR" id="PIRSR602401-1"/>
    </source>
</evidence>
<evidence type="ECO:0000256" key="6">
    <source>
        <dbReference type="ARBA" id="ARBA00023002"/>
    </source>
</evidence>
<evidence type="ECO:0000256" key="1">
    <source>
        <dbReference type="ARBA" id="ARBA00001971"/>
    </source>
</evidence>
<proteinExistence type="inferred from homology"/>
<sequence length="478" mass="54429">MSARPFLRVSALHDASRSPSVLGEFVLGTRRIDFRRMDLNNSHRLPYPPGPKRLPLIGNLLDLPQRDESLTYNQIISTELFDKRSANYSDRADLTMINELMGWDCMFGNMRYGEKYKKHRRTFHRQFQASAIQVFSQTQTREAHKLIRLMLHSPHNFVEHLRENAASLIMNVTYGIEICGKDDEYVTIAEMALDGLAKAAAPGAFWVWGFKRKAREWRAAVVQMRDAPFAAVLEHINRGVARPSFVTYQMSGLESHSDVDEQIELIKGCAGMTYAALQTVSALHSFILAMIAYPEVQKKAQKEIDEVVGCGRLPDLDDRDSLPYIDAIVKELFRAALPHTSTHSDEFRGYHIPAGTLVIGNSWTILHDPVRYPEPHKFVPERFIPNTPNQDMSHVLAPLSCSFGYGRRMCPGRPLAETQIWLSVVCILSVFDIQREDLHPVEPKFTSGMICHPEPFRCNILPRGEFAVRLIRQTEDLI</sequence>
<reference evidence="11 12" key="1">
    <citation type="journal article" date="2015" name="Fungal Genet. Biol.">
        <title>Evolution of novel wood decay mechanisms in Agaricales revealed by the genome sequences of Fistulina hepatica and Cylindrobasidium torrendii.</title>
        <authorList>
            <person name="Floudas D."/>
            <person name="Held B.W."/>
            <person name="Riley R."/>
            <person name="Nagy L.G."/>
            <person name="Koehler G."/>
            <person name="Ransdell A.S."/>
            <person name="Younus H."/>
            <person name="Chow J."/>
            <person name="Chiniquy J."/>
            <person name="Lipzen A."/>
            <person name="Tritt A."/>
            <person name="Sun H."/>
            <person name="Haridas S."/>
            <person name="LaButti K."/>
            <person name="Ohm R.A."/>
            <person name="Kues U."/>
            <person name="Blanchette R.A."/>
            <person name="Grigoriev I.V."/>
            <person name="Minto R.E."/>
            <person name="Hibbett D.S."/>
        </authorList>
    </citation>
    <scope>NUCLEOTIDE SEQUENCE [LARGE SCALE GENOMIC DNA]</scope>
    <source>
        <strain evidence="11 12">ATCC 64428</strain>
    </source>
</reference>
<keyword evidence="5 9" id="KW-0479">Metal-binding</keyword>
<dbReference type="CDD" id="cd11065">
    <property type="entry name" value="CYP64-like"/>
    <property type="match status" value="1"/>
</dbReference>
<evidence type="ECO:0000256" key="2">
    <source>
        <dbReference type="ARBA" id="ARBA00005179"/>
    </source>
</evidence>
<comment type="pathway">
    <text evidence="2">Secondary metabolite biosynthesis.</text>
</comment>
<dbReference type="GO" id="GO:0016705">
    <property type="term" value="F:oxidoreductase activity, acting on paired donors, with incorporation or reduction of molecular oxygen"/>
    <property type="evidence" value="ECO:0007669"/>
    <property type="project" value="InterPro"/>
</dbReference>
<dbReference type="GO" id="GO:0005506">
    <property type="term" value="F:iron ion binding"/>
    <property type="evidence" value="ECO:0007669"/>
    <property type="project" value="InterPro"/>
</dbReference>
<dbReference type="OrthoDB" id="2789670at2759"/>
<dbReference type="InterPro" id="IPR002401">
    <property type="entry name" value="Cyt_P450_E_grp-I"/>
</dbReference>
<evidence type="ECO:0000313" key="11">
    <source>
        <dbReference type="EMBL" id="KIY50214.1"/>
    </source>
</evidence>
<dbReference type="PANTHER" id="PTHR46300:SF7">
    <property type="entry name" value="P450, PUTATIVE (EUROFUNG)-RELATED"/>
    <property type="match status" value="1"/>
</dbReference>
<dbReference type="Gene3D" id="1.10.630.10">
    <property type="entry name" value="Cytochrome P450"/>
    <property type="match status" value="1"/>
</dbReference>
<evidence type="ECO:0000256" key="10">
    <source>
        <dbReference type="RuleBase" id="RU000461"/>
    </source>
</evidence>
<feature type="binding site" description="axial binding residue" evidence="9">
    <location>
        <position position="410"/>
    </location>
    <ligand>
        <name>heme</name>
        <dbReference type="ChEBI" id="CHEBI:30413"/>
    </ligand>
    <ligandPart>
        <name>Fe</name>
        <dbReference type="ChEBI" id="CHEBI:18248"/>
    </ligandPart>
</feature>
<evidence type="ECO:0000256" key="7">
    <source>
        <dbReference type="ARBA" id="ARBA00023004"/>
    </source>
</evidence>
<keyword evidence="4 9" id="KW-0349">Heme</keyword>
<keyword evidence="7 9" id="KW-0408">Iron</keyword>
<dbReference type="Pfam" id="PF00067">
    <property type="entry name" value="p450"/>
    <property type="match status" value="1"/>
</dbReference>
<dbReference type="SUPFAM" id="SSF48264">
    <property type="entry name" value="Cytochrome P450"/>
    <property type="match status" value="1"/>
</dbReference>
<keyword evidence="8 10" id="KW-0503">Monooxygenase</keyword>
<comment type="cofactor">
    <cofactor evidence="1 9">
        <name>heme</name>
        <dbReference type="ChEBI" id="CHEBI:30413"/>
    </cofactor>
</comment>
<organism evidence="11 12">
    <name type="scientific">Fistulina hepatica ATCC 64428</name>
    <dbReference type="NCBI Taxonomy" id="1128425"/>
    <lineage>
        <taxon>Eukaryota</taxon>
        <taxon>Fungi</taxon>
        <taxon>Dikarya</taxon>
        <taxon>Basidiomycota</taxon>
        <taxon>Agaricomycotina</taxon>
        <taxon>Agaricomycetes</taxon>
        <taxon>Agaricomycetidae</taxon>
        <taxon>Agaricales</taxon>
        <taxon>Fistulinaceae</taxon>
        <taxon>Fistulina</taxon>
    </lineage>
</organism>
<keyword evidence="6 10" id="KW-0560">Oxidoreductase</keyword>
<dbReference type="InterPro" id="IPR050364">
    <property type="entry name" value="Cytochrome_P450_fung"/>
</dbReference>
<dbReference type="InterPro" id="IPR017972">
    <property type="entry name" value="Cyt_P450_CS"/>
</dbReference>
<comment type="similarity">
    <text evidence="3 10">Belongs to the cytochrome P450 family.</text>
</comment>
<dbReference type="PANTHER" id="PTHR46300">
    <property type="entry name" value="P450, PUTATIVE (EUROFUNG)-RELATED-RELATED"/>
    <property type="match status" value="1"/>
</dbReference>
<dbReference type="PROSITE" id="PS00086">
    <property type="entry name" value="CYTOCHROME_P450"/>
    <property type="match status" value="1"/>
</dbReference>
<dbReference type="PRINTS" id="PR00463">
    <property type="entry name" value="EP450I"/>
</dbReference>
<name>A0A0D7AGD1_9AGAR</name>
<dbReference type="GO" id="GO:0004497">
    <property type="term" value="F:monooxygenase activity"/>
    <property type="evidence" value="ECO:0007669"/>
    <property type="project" value="UniProtKB-KW"/>
</dbReference>
<evidence type="ECO:0000256" key="8">
    <source>
        <dbReference type="ARBA" id="ARBA00023033"/>
    </source>
</evidence>
<dbReference type="GO" id="GO:0020037">
    <property type="term" value="F:heme binding"/>
    <property type="evidence" value="ECO:0007669"/>
    <property type="project" value="InterPro"/>
</dbReference>
<gene>
    <name evidence="11" type="ORF">FISHEDRAFT_64876</name>
</gene>